<dbReference type="EMBL" id="BTGU01000068">
    <property type="protein sequence ID" value="GMN57173.1"/>
    <property type="molecule type" value="Genomic_DNA"/>
</dbReference>
<proteinExistence type="predicted"/>
<dbReference type="Proteomes" id="UP001187192">
    <property type="component" value="Unassembled WGS sequence"/>
</dbReference>
<gene>
    <name evidence="1" type="ORF">TIFTF001_026289</name>
</gene>
<organism evidence="1 2">
    <name type="scientific">Ficus carica</name>
    <name type="common">Common fig</name>
    <dbReference type="NCBI Taxonomy" id="3494"/>
    <lineage>
        <taxon>Eukaryota</taxon>
        <taxon>Viridiplantae</taxon>
        <taxon>Streptophyta</taxon>
        <taxon>Embryophyta</taxon>
        <taxon>Tracheophyta</taxon>
        <taxon>Spermatophyta</taxon>
        <taxon>Magnoliopsida</taxon>
        <taxon>eudicotyledons</taxon>
        <taxon>Gunneridae</taxon>
        <taxon>Pentapetalae</taxon>
        <taxon>rosids</taxon>
        <taxon>fabids</taxon>
        <taxon>Rosales</taxon>
        <taxon>Moraceae</taxon>
        <taxon>Ficeae</taxon>
        <taxon>Ficus</taxon>
    </lineage>
</organism>
<accession>A0AA88DL03</accession>
<name>A0AA88DL03_FICCA</name>
<evidence type="ECO:0000313" key="2">
    <source>
        <dbReference type="Proteomes" id="UP001187192"/>
    </source>
</evidence>
<reference evidence="1" key="1">
    <citation type="submission" date="2023-07" db="EMBL/GenBank/DDBJ databases">
        <title>draft genome sequence of fig (Ficus carica).</title>
        <authorList>
            <person name="Takahashi T."/>
            <person name="Nishimura K."/>
        </authorList>
    </citation>
    <scope>NUCLEOTIDE SEQUENCE</scope>
</reference>
<keyword evidence="2" id="KW-1185">Reference proteome</keyword>
<sequence length="149" mass="16788">MLVGSGFEVRGPSSAAVRVVDLDWSFVLGWGAAGSGFGRGARSDWGSVEFVIVSASGWGLLFFGAYKFFTKGGKKEEQCFPNHERFFREVQKWWKHHNKGSSFDVADLFDNNVSIGLDMPEKFIFLLAKTTLMVNLGSLQYYRLTWRSI</sequence>
<dbReference type="AlphaFoldDB" id="A0AA88DL03"/>
<protein>
    <submittedName>
        <fullName evidence="1">Uncharacterized protein</fullName>
    </submittedName>
</protein>
<evidence type="ECO:0000313" key="1">
    <source>
        <dbReference type="EMBL" id="GMN57173.1"/>
    </source>
</evidence>
<comment type="caution">
    <text evidence="1">The sequence shown here is derived from an EMBL/GenBank/DDBJ whole genome shotgun (WGS) entry which is preliminary data.</text>
</comment>